<keyword evidence="2 3" id="KW-0040">ANK repeat</keyword>
<feature type="repeat" description="ANK" evidence="3">
    <location>
        <begin position="255"/>
        <end position="287"/>
    </location>
</feature>
<dbReference type="AlphaFoldDB" id="A0A7M7LQN8"/>
<proteinExistence type="predicted"/>
<name>A0A7M7LQN8_NASVI</name>
<dbReference type="InParanoid" id="A0A7M7LQN8"/>
<feature type="repeat" description="ANK" evidence="3">
    <location>
        <begin position="220"/>
        <end position="254"/>
    </location>
</feature>
<feature type="repeat" description="ANK" evidence="3">
    <location>
        <begin position="323"/>
        <end position="355"/>
    </location>
</feature>
<keyword evidence="1" id="KW-0677">Repeat</keyword>
<dbReference type="Gene3D" id="1.25.40.20">
    <property type="entry name" value="Ankyrin repeat-containing domain"/>
    <property type="match status" value="3"/>
</dbReference>
<evidence type="ECO:0000256" key="2">
    <source>
        <dbReference type="ARBA" id="ARBA00023043"/>
    </source>
</evidence>
<protein>
    <submittedName>
        <fullName evidence="4">Uncharacterized protein</fullName>
    </submittedName>
</protein>
<dbReference type="OrthoDB" id="2384350at2759"/>
<dbReference type="PROSITE" id="PS50297">
    <property type="entry name" value="ANK_REP_REGION"/>
    <property type="match status" value="3"/>
</dbReference>
<keyword evidence="5" id="KW-1185">Reference proteome</keyword>
<organism evidence="4 5">
    <name type="scientific">Nasonia vitripennis</name>
    <name type="common">Parasitic wasp</name>
    <dbReference type="NCBI Taxonomy" id="7425"/>
    <lineage>
        <taxon>Eukaryota</taxon>
        <taxon>Metazoa</taxon>
        <taxon>Ecdysozoa</taxon>
        <taxon>Arthropoda</taxon>
        <taxon>Hexapoda</taxon>
        <taxon>Insecta</taxon>
        <taxon>Pterygota</taxon>
        <taxon>Neoptera</taxon>
        <taxon>Endopterygota</taxon>
        <taxon>Hymenoptera</taxon>
        <taxon>Apocrita</taxon>
        <taxon>Proctotrupomorpha</taxon>
        <taxon>Chalcidoidea</taxon>
        <taxon>Pteromalidae</taxon>
        <taxon>Pteromalinae</taxon>
        <taxon>Nasonia</taxon>
    </lineage>
</organism>
<evidence type="ECO:0000256" key="1">
    <source>
        <dbReference type="ARBA" id="ARBA00022737"/>
    </source>
</evidence>
<dbReference type="Pfam" id="PF12796">
    <property type="entry name" value="Ank_2"/>
    <property type="match status" value="3"/>
</dbReference>
<dbReference type="InterPro" id="IPR036770">
    <property type="entry name" value="Ankyrin_rpt-contain_sf"/>
</dbReference>
<dbReference type="SMR" id="A0A7M7LQN8"/>
<dbReference type="SMART" id="SM00248">
    <property type="entry name" value="ANK"/>
    <property type="match status" value="7"/>
</dbReference>
<reference evidence="4" key="1">
    <citation type="submission" date="2021-01" db="UniProtKB">
        <authorList>
            <consortium name="EnsemblMetazoa"/>
        </authorList>
    </citation>
    <scope>IDENTIFICATION</scope>
</reference>
<dbReference type="PANTHER" id="PTHR24198">
    <property type="entry name" value="ANKYRIN REPEAT AND PROTEIN KINASE DOMAIN-CONTAINING PROTEIN"/>
    <property type="match status" value="1"/>
</dbReference>
<dbReference type="KEGG" id="nvi:103315871"/>
<feature type="repeat" description="ANK" evidence="3">
    <location>
        <begin position="289"/>
        <end position="322"/>
    </location>
</feature>
<evidence type="ECO:0000256" key="3">
    <source>
        <dbReference type="PROSITE-ProRule" id="PRU00023"/>
    </source>
</evidence>
<dbReference type="Proteomes" id="UP000002358">
    <property type="component" value="Chromosome 2"/>
</dbReference>
<dbReference type="InterPro" id="IPR002110">
    <property type="entry name" value="Ankyrin_rpt"/>
</dbReference>
<dbReference type="GeneID" id="103315871"/>
<accession>A0A7M7LQN8</accession>
<evidence type="ECO:0000313" key="5">
    <source>
        <dbReference type="Proteomes" id="UP000002358"/>
    </source>
</evidence>
<dbReference type="RefSeq" id="XP_008205044.1">
    <property type="nucleotide sequence ID" value="XM_008206822.3"/>
</dbReference>
<dbReference type="EnsemblMetazoa" id="XM_008206822">
    <property type="protein sequence ID" value="XP_008205044"/>
    <property type="gene ID" value="LOC103315871"/>
</dbReference>
<sequence>MAVDPRLFVIKSSSKNATAKLPKLDRKLMWAVRHNNVTLVKSLLDNCQVNINCADVDEMTCLDFAIKKNNLNMVRLLLARNINMDPQRSSDKCSPLLFAIANRRRKAAELLIRAGAVNSVTPLMTAIALSEYKLTKELLGLFKPDYLSGYTRLFWSTYESEPSIRVSKLVVNELFLRLSPLNIQGQAFLRESLLRHTGNHVITELLLDRLGVDPLYFEKGLETTLHFAAKGLNDNPEMVRILLKRGVEIDALGEDCKTALHYAALKGKPNMMQELLANGANVNSRTWLEGAYPLHLACTNYGIEDTIHQLITHGADVNARTKSGETALHNACRHMAEESIEALLGYGADPLLRDDSGRTAFQLLTDIDFRGSAKVMVRHMTAIELIEQQQLDDTDLELISQTPQLLEYRNQCAAEIMKMKSLPFYNDFTLFHVHFFLSEEKLSKFQRHEEFLRSFETTLAKRDFPCFQPLIRSKYCRVKEKIERRHALEELVLRLGPGASRLTLPDIDLVVDYLIEGYDGPNNPRPSEKLEKKWRDVS</sequence>
<dbReference type="SUPFAM" id="SSF48403">
    <property type="entry name" value="Ankyrin repeat"/>
    <property type="match status" value="1"/>
</dbReference>
<dbReference type="PANTHER" id="PTHR24198:SF165">
    <property type="entry name" value="ANKYRIN REPEAT-CONTAINING PROTEIN-RELATED"/>
    <property type="match status" value="1"/>
</dbReference>
<evidence type="ECO:0000313" key="4">
    <source>
        <dbReference type="EnsemblMetazoa" id="XP_008205044"/>
    </source>
</evidence>
<dbReference type="PROSITE" id="PS50088">
    <property type="entry name" value="ANK_REPEAT"/>
    <property type="match status" value="4"/>
</dbReference>